<dbReference type="AlphaFoldDB" id="A0A178LXH8"/>
<dbReference type="InterPro" id="IPR003425">
    <property type="entry name" value="CCB3/YggT"/>
</dbReference>
<dbReference type="EMBL" id="LWQS01000098">
    <property type="protein sequence ID" value="OAN39413.1"/>
    <property type="molecule type" value="Genomic_DNA"/>
</dbReference>
<evidence type="ECO:0000256" key="1">
    <source>
        <dbReference type="ARBA" id="ARBA00010894"/>
    </source>
</evidence>
<dbReference type="PANTHER" id="PTHR33219">
    <property type="entry name" value="YLMG HOMOLOG PROTEIN 2, CHLOROPLASTIC"/>
    <property type="match status" value="1"/>
</dbReference>
<feature type="transmembrane region" description="Helical" evidence="2">
    <location>
        <begin position="55"/>
        <end position="76"/>
    </location>
</feature>
<keyword evidence="2" id="KW-0472">Membrane</keyword>
<protein>
    <recommendedName>
        <fullName evidence="5">YggT family protein</fullName>
    </recommendedName>
</protein>
<dbReference type="Pfam" id="PF02325">
    <property type="entry name" value="CCB3_YggT"/>
    <property type="match status" value="1"/>
</dbReference>
<keyword evidence="2" id="KW-1133">Transmembrane helix</keyword>
<dbReference type="STRING" id="1707952.A6A03_19575"/>
<dbReference type="OrthoDB" id="47652at2"/>
<accession>A0A178LXH8</accession>
<dbReference type="PANTHER" id="PTHR33219:SF14">
    <property type="entry name" value="PROTEIN COFACTOR ASSEMBLY OF COMPLEX C SUBUNIT B CCB3, CHLOROPLASTIC-RELATED"/>
    <property type="match status" value="1"/>
</dbReference>
<dbReference type="RefSeq" id="WP_066791037.1">
    <property type="nucleotide sequence ID" value="NZ_LWQS01000098.1"/>
</dbReference>
<organism evidence="3 4">
    <name type="scientific">Chloroflexus islandicus</name>
    <dbReference type="NCBI Taxonomy" id="1707952"/>
    <lineage>
        <taxon>Bacteria</taxon>
        <taxon>Bacillati</taxon>
        <taxon>Chloroflexota</taxon>
        <taxon>Chloroflexia</taxon>
        <taxon>Chloroflexales</taxon>
        <taxon>Chloroflexineae</taxon>
        <taxon>Chloroflexaceae</taxon>
        <taxon>Chloroflexus</taxon>
    </lineage>
</organism>
<dbReference type="Proteomes" id="UP000078287">
    <property type="component" value="Unassembled WGS sequence"/>
</dbReference>
<keyword evidence="4" id="KW-1185">Reference proteome</keyword>
<evidence type="ECO:0008006" key="5">
    <source>
        <dbReference type="Google" id="ProtNLM"/>
    </source>
</evidence>
<evidence type="ECO:0000256" key="2">
    <source>
        <dbReference type="SAM" id="Phobius"/>
    </source>
</evidence>
<name>A0A178LXH8_9CHLR</name>
<keyword evidence="2" id="KW-0812">Transmembrane</keyword>
<comment type="similarity">
    <text evidence="1">Belongs to the YggT family.</text>
</comment>
<evidence type="ECO:0000313" key="3">
    <source>
        <dbReference type="EMBL" id="OAN39413.1"/>
    </source>
</evidence>
<sequence>MSGFLVSFVSILFTVLFYAILGRVLASWIDPQGNFPVTRFLHEITEPILGPIRSIMPNFGMFDLSPIVAMLVLQLLERLIISAIR</sequence>
<proteinExistence type="inferred from homology"/>
<reference evidence="3 4" key="1">
    <citation type="submission" date="2016-04" db="EMBL/GenBank/DDBJ databases">
        <title>Chloroflexus islandicus sp. nov., a thermophilic filamentous anoxygenic phototrophic bacterium from geyser Strokkur (Iceland).</title>
        <authorList>
            <person name="Gaisin V.A."/>
            <person name="Kalashnikov A.M."/>
            <person name="Sukhacheva M.V."/>
            <person name="Grouzdev D.S."/>
            <person name="Ivanov T.M."/>
            <person name="Kuznetsov B."/>
            <person name="Gorlenko V.M."/>
        </authorList>
    </citation>
    <scope>NUCLEOTIDE SEQUENCE [LARGE SCALE GENOMIC DNA]</scope>
    <source>
        <strain evidence="4">isl-2</strain>
    </source>
</reference>
<evidence type="ECO:0000313" key="4">
    <source>
        <dbReference type="Proteomes" id="UP000078287"/>
    </source>
</evidence>
<dbReference type="GO" id="GO:0016020">
    <property type="term" value="C:membrane"/>
    <property type="evidence" value="ECO:0007669"/>
    <property type="project" value="InterPro"/>
</dbReference>
<gene>
    <name evidence="3" type="ORF">A6A03_19575</name>
</gene>
<comment type="caution">
    <text evidence="3">The sequence shown here is derived from an EMBL/GenBank/DDBJ whole genome shotgun (WGS) entry which is preliminary data.</text>
</comment>